<evidence type="ECO:0000313" key="2">
    <source>
        <dbReference type="EMBL" id="PKN03038.1"/>
    </source>
</evidence>
<keyword evidence="1" id="KW-0472">Membrane</keyword>
<gene>
    <name evidence="2" type="ORF">CVU76_03375</name>
</gene>
<proteinExistence type="predicted"/>
<sequence>MILKILKEYNRIFLLPIILLCLGATPILAQSALSIGVSPTSKVIKVSPGDVFSDEIVFWNLSETADTYYIYIRGFRQIENQPGTAIILTDEEESKALYSASKWITVDKESMYLEPNKNTKLRYTINVPRDITNGEYNAQIFLISESEGGAQGTMTFANLAAGTPILLQVGDEFVENAELLRFMADKKTYERVNVDFLTQIKNLGDTHITPAGEIVIENIFKQEVARIPFNRNRQSLLRDNLGNYIDNWSQSGYISPAKMLTIGPMKAKLLVTYRSMQPGFATLSAETTFWIIPWKLIIAICVVLLTGIIIFVSKKKIQRR</sequence>
<dbReference type="Proteomes" id="UP000233417">
    <property type="component" value="Unassembled WGS sequence"/>
</dbReference>
<organism evidence="2 3">
    <name type="scientific">Candidatus Dojkabacteria bacterium HGW-Dojkabacteria-1</name>
    <dbReference type="NCBI Taxonomy" id="2013761"/>
    <lineage>
        <taxon>Bacteria</taxon>
        <taxon>Candidatus Dojkabacteria</taxon>
    </lineage>
</organism>
<evidence type="ECO:0000313" key="3">
    <source>
        <dbReference type="Proteomes" id="UP000233417"/>
    </source>
</evidence>
<evidence type="ECO:0000256" key="1">
    <source>
        <dbReference type="SAM" id="Phobius"/>
    </source>
</evidence>
<keyword evidence="1" id="KW-0812">Transmembrane</keyword>
<dbReference type="EMBL" id="PHAO01000001">
    <property type="protein sequence ID" value="PKN03038.1"/>
    <property type="molecule type" value="Genomic_DNA"/>
</dbReference>
<keyword evidence="1" id="KW-1133">Transmembrane helix</keyword>
<feature type="transmembrane region" description="Helical" evidence="1">
    <location>
        <begin position="290"/>
        <end position="312"/>
    </location>
</feature>
<comment type="caution">
    <text evidence="2">The sequence shown here is derived from an EMBL/GenBank/DDBJ whole genome shotgun (WGS) entry which is preliminary data.</text>
</comment>
<name>A0A2N2F4D6_9BACT</name>
<protein>
    <submittedName>
        <fullName evidence="2">Uncharacterized protein</fullName>
    </submittedName>
</protein>
<dbReference type="AlphaFoldDB" id="A0A2N2F4D6"/>
<reference evidence="2 3" key="1">
    <citation type="journal article" date="2017" name="ISME J.">
        <title>Potential for microbial H2 and metal transformations associated with novel bacteria and archaea in deep terrestrial subsurface sediments.</title>
        <authorList>
            <person name="Hernsdorf A.W."/>
            <person name="Amano Y."/>
            <person name="Miyakawa K."/>
            <person name="Ise K."/>
            <person name="Suzuki Y."/>
            <person name="Anantharaman K."/>
            <person name="Probst A."/>
            <person name="Burstein D."/>
            <person name="Thomas B.C."/>
            <person name="Banfield J.F."/>
        </authorList>
    </citation>
    <scope>NUCLEOTIDE SEQUENCE [LARGE SCALE GENOMIC DNA]</scope>
    <source>
        <strain evidence="2">HGW-Dojkabacteria-1</strain>
    </source>
</reference>
<accession>A0A2N2F4D6</accession>